<organism evidence="1 2">
    <name type="scientific">Rhynchospora breviuscula</name>
    <dbReference type="NCBI Taxonomy" id="2022672"/>
    <lineage>
        <taxon>Eukaryota</taxon>
        <taxon>Viridiplantae</taxon>
        <taxon>Streptophyta</taxon>
        <taxon>Embryophyta</taxon>
        <taxon>Tracheophyta</taxon>
        <taxon>Spermatophyta</taxon>
        <taxon>Magnoliopsida</taxon>
        <taxon>Liliopsida</taxon>
        <taxon>Poales</taxon>
        <taxon>Cyperaceae</taxon>
        <taxon>Cyperoideae</taxon>
        <taxon>Rhynchosporeae</taxon>
        <taxon>Rhynchospora</taxon>
    </lineage>
</organism>
<dbReference type="InterPro" id="IPR035992">
    <property type="entry name" value="Ricin_B-like_lectins"/>
</dbReference>
<evidence type="ECO:0000313" key="1">
    <source>
        <dbReference type="EMBL" id="KAJ1696789.1"/>
    </source>
</evidence>
<sequence>MFKFRYGSKRFHIYAKQVKDQDGKPAFALVNNKGTGKAIKHGFGAGYEVKLAPFDRNDLDSSLLWTESEKEAGFWEIRMQSNTSAVFHAFYVNKQDSDKALLYAQRPKNDSNDQRWKYQEIT</sequence>
<protein>
    <submittedName>
        <fullName evidence="1">Uncharacterized protein</fullName>
    </submittedName>
</protein>
<dbReference type="Proteomes" id="UP001151287">
    <property type="component" value="Unassembled WGS sequence"/>
</dbReference>
<dbReference type="InterPro" id="IPR040249">
    <property type="entry name" value="Ricin_B-like_lectin_EULS3-like"/>
</dbReference>
<keyword evidence="2" id="KW-1185">Reference proteome</keyword>
<comment type="caution">
    <text evidence="1">The sequence shown here is derived from an EMBL/GenBank/DDBJ whole genome shotgun (WGS) entry which is preliminary data.</text>
</comment>
<evidence type="ECO:0000313" key="2">
    <source>
        <dbReference type="Proteomes" id="UP001151287"/>
    </source>
</evidence>
<name>A0A9Q0CML4_9POAL</name>
<dbReference type="SUPFAM" id="SSF50370">
    <property type="entry name" value="Ricin B-like lectins"/>
    <property type="match status" value="1"/>
</dbReference>
<proteinExistence type="predicted"/>
<dbReference type="AlphaFoldDB" id="A0A9Q0CML4"/>
<dbReference type="PANTHER" id="PTHR31257:SF21">
    <property type="entry name" value="OS07G0683600 PROTEIN"/>
    <property type="match status" value="1"/>
</dbReference>
<accession>A0A9Q0CML4</accession>
<dbReference type="EMBL" id="JAMQYH010000002">
    <property type="protein sequence ID" value="KAJ1696789.1"/>
    <property type="molecule type" value="Genomic_DNA"/>
</dbReference>
<gene>
    <name evidence="1" type="ORF">LUZ63_005301</name>
</gene>
<dbReference type="OrthoDB" id="7769065at2759"/>
<reference evidence="1" key="1">
    <citation type="journal article" date="2022" name="Cell">
        <title>Repeat-based holocentromeres influence genome architecture and karyotype evolution.</title>
        <authorList>
            <person name="Hofstatter P.G."/>
            <person name="Thangavel G."/>
            <person name="Lux T."/>
            <person name="Neumann P."/>
            <person name="Vondrak T."/>
            <person name="Novak P."/>
            <person name="Zhang M."/>
            <person name="Costa L."/>
            <person name="Castellani M."/>
            <person name="Scott A."/>
            <person name="Toegelov H."/>
            <person name="Fuchs J."/>
            <person name="Mata-Sucre Y."/>
            <person name="Dias Y."/>
            <person name="Vanzela A.L.L."/>
            <person name="Huettel B."/>
            <person name="Almeida C.C.S."/>
            <person name="Simkova H."/>
            <person name="Souza G."/>
            <person name="Pedrosa-Harand A."/>
            <person name="Macas J."/>
            <person name="Mayer K.F.X."/>
            <person name="Houben A."/>
            <person name="Marques A."/>
        </authorList>
    </citation>
    <scope>NUCLEOTIDE SEQUENCE</scope>
    <source>
        <strain evidence="1">RhyBre1mFocal</strain>
    </source>
</reference>
<dbReference type="PANTHER" id="PTHR31257">
    <property type="entry name" value="RICIN B-LIKE LECTIN EULS3"/>
    <property type="match status" value="1"/>
</dbReference>